<name>A0ABV0T206_9TELE</name>
<organism evidence="2 3">
    <name type="scientific">Ilyodon furcidens</name>
    <name type="common">goldbreast splitfin</name>
    <dbReference type="NCBI Taxonomy" id="33524"/>
    <lineage>
        <taxon>Eukaryota</taxon>
        <taxon>Metazoa</taxon>
        <taxon>Chordata</taxon>
        <taxon>Craniata</taxon>
        <taxon>Vertebrata</taxon>
        <taxon>Euteleostomi</taxon>
        <taxon>Actinopterygii</taxon>
        <taxon>Neopterygii</taxon>
        <taxon>Teleostei</taxon>
        <taxon>Neoteleostei</taxon>
        <taxon>Acanthomorphata</taxon>
        <taxon>Ovalentaria</taxon>
        <taxon>Atherinomorphae</taxon>
        <taxon>Cyprinodontiformes</taxon>
        <taxon>Goodeidae</taxon>
        <taxon>Ilyodon</taxon>
    </lineage>
</organism>
<keyword evidence="1" id="KW-0472">Membrane</keyword>
<reference evidence="2 3" key="1">
    <citation type="submission" date="2021-06" db="EMBL/GenBank/DDBJ databases">
        <authorList>
            <person name="Palmer J.M."/>
        </authorList>
    </citation>
    <scope>NUCLEOTIDE SEQUENCE [LARGE SCALE GENOMIC DNA]</scope>
    <source>
        <strain evidence="3">if_2019</strain>
        <tissue evidence="2">Muscle</tissue>
    </source>
</reference>
<gene>
    <name evidence="2" type="ORF">ILYODFUR_023149</name>
</gene>
<comment type="caution">
    <text evidence="2">The sequence shown here is derived from an EMBL/GenBank/DDBJ whole genome shotgun (WGS) entry which is preliminary data.</text>
</comment>
<accession>A0ABV0T206</accession>
<dbReference type="Proteomes" id="UP001482620">
    <property type="component" value="Unassembled WGS sequence"/>
</dbReference>
<evidence type="ECO:0000256" key="1">
    <source>
        <dbReference type="SAM" id="Phobius"/>
    </source>
</evidence>
<feature type="transmembrane region" description="Helical" evidence="1">
    <location>
        <begin position="35"/>
        <end position="62"/>
    </location>
</feature>
<sequence>MKIKIRLMVRWSSKPKNLELTTKDRVKMQLSSSMAIMMAAAILKLYAIGTALSVLAFIYGIADSFGGLMYAQNHHYIHGLDHETQRQIQSRTDLRGPSVTRNIGS</sequence>
<proteinExistence type="predicted"/>
<keyword evidence="1" id="KW-1133">Transmembrane helix</keyword>
<protein>
    <submittedName>
        <fullName evidence="2">Uncharacterized protein</fullName>
    </submittedName>
</protein>
<keyword evidence="3" id="KW-1185">Reference proteome</keyword>
<evidence type="ECO:0000313" key="3">
    <source>
        <dbReference type="Proteomes" id="UP001482620"/>
    </source>
</evidence>
<keyword evidence="1" id="KW-0812">Transmembrane</keyword>
<evidence type="ECO:0000313" key="2">
    <source>
        <dbReference type="EMBL" id="MEQ2225988.1"/>
    </source>
</evidence>
<dbReference type="EMBL" id="JAHRIQ010014200">
    <property type="protein sequence ID" value="MEQ2225988.1"/>
    <property type="molecule type" value="Genomic_DNA"/>
</dbReference>